<dbReference type="GO" id="GO:0005730">
    <property type="term" value="C:nucleolus"/>
    <property type="evidence" value="ECO:0007669"/>
    <property type="project" value="UniProtKB-SubCell"/>
</dbReference>
<feature type="compositionally biased region" description="Acidic residues" evidence="10">
    <location>
        <begin position="151"/>
        <end position="165"/>
    </location>
</feature>
<dbReference type="NCBIfam" id="TIGR00446">
    <property type="entry name" value="nop2p"/>
    <property type="match status" value="1"/>
</dbReference>
<evidence type="ECO:0000313" key="13">
    <source>
        <dbReference type="Proteomes" id="UP000664859"/>
    </source>
</evidence>
<feature type="domain" description="SAM-dependent MTase RsmB/NOP-type" evidence="11">
    <location>
        <begin position="272"/>
        <end position="559"/>
    </location>
</feature>
<evidence type="ECO:0000256" key="1">
    <source>
        <dbReference type="ARBA" id="ARBA00004604"/>
    </source>
</evidence>
<feature type="region of interest" description="Disordered" evidence="10">
    <location>
        <begin position="180"/>
        <end position="208"/>
    </location>
</feature>
<evidence type="ECO:0000256" key="7">
    <source>
        <dbReference type="ARBA" id="ARBA00022884"/>
    </source>
</evidence>
<feature type="compositionally biased region" description="Acidic residues" evidence="10">
    <location>
        <begin position="121"/>
        <end position="142"/>
    </location>
</feature>
<dbReference type="InterPro" id="IPR023273">
    <property type="entry name" value="RCMT_NOP2"/>
</dbReference>
<dbReference type="PANTHER" id="PTHR22807">
    <property type="entry name" value="NOP2 YEAST -RELATED NOL1/NOP2/FMU SUN DOMAIN-CONTAINING"/>
    <property type="match status" value="1"/>
</dbReference>
<evidence type="ECO:0000256" key="2">
    <source>
        <dbReference type="ARBA" id="ARBA00007494"/>
    </source>
</evidence>
<reference evidence="12" key="1">
    <citation type="submission" date="2021-02" db="EMBL/GenBank/DDBJ databases">
        <title>First Annotated Genome of the Yellow-green Alga Tribonema minus.</title>
        <authorList>
            <person name="Mahan K.M."/>
        </authorList>
    </citation>
    <scope>NUCLEOTIDE SEQUENCE</scope>
    <source>
        <strain evidence="12">UTEX B ZZ1240</strain>
    </source>
</reference>
<feature type="compositionally biased region" description="Acidic residues" evidence="10">
    <location>
        <begin position="639"/>
        <end position="658"/>
    </location>
</feature>
<keyword evidence="8" id="KW-0539">Nucleus</keyword>
<dbReference type="AlphaFoldDB" id="A0A836CI73"/>
<feature type="compositionally biased region" description="Acidic residues" evidence="10">
    <location>
        <begin position="186"/>
        <end position="198"/>
    </location>
</feature>
<comment type="subcellular location">
    <subcellularLocation>
        <location evidence="1">Nucleus</location>
        <location evidence="1">Nucleolus</location>
    </subcellularLocation>
</comment>
<feature type="region of interest" description="Disordered" evidence="10">
    <location>
        <begin position="564"/>
        <end position="694"/>
    </location>
</feature>
<dbReference type="InterPro" id="IPR029063">
    <property type="entry name" value="SAM-dependent_MTases_sf"/>
</dbReference>
<evidence type="ECO:0000313" key="12">
    <source>
        <dbReference type="EMBL" id="KAG5186942.1"/>
    </source>
</evidence>
<dbReference type="InterPro" id="IPR018314">
    <property type="entry name" value="RsmB/NOL1/NOP2-like_CS"/>
</dbReference>
<feature type="binding site" evidence="9">
    <location>
        <position position="388"/>
    </location>
    <ligand>
        <name>S-adenosyl-L-methionine</name>
        <dbReference type="ChEBI" id="CHEBI:59789"/>
    </ligand>
</feature>
<gene>
    <name evidence="12" type="ORF">JKP88DRAFT_308794</name>
</gene>
<dbReference type="InterPro" id="IPR001678">
    <property type="entry name" value="MeTrfase_RsmB-F_NOP2_dom"/>
</dbReference>
<dbReference type="Gene3D" id="3.30.70.1170">
    <property type="entry name" value="Sun protein, domain 3"/>
    <property type="match status" value="1"/>
</dbReference>
<accession>A0A836CI73</accession>
<dbReference type="Proteomes" id="UP000664859">
    <property type="component" value="Unassembled WGS sequence"/>
</dbReference>
<dbReference type="Gene3D" id="3.40.50.150">
    <property type="entry name" value="Vaccinia Virus protein VP39"/>
    <property type="match status" value="1"/>
</dbReference>
<dbReference type="PROSITE" id="PS01153">
    <property type="entry name" value="NOL1_NOP2_SUN"/>
    <property type="match status" value="1"/>
</dbReference>
<keyword evidence="6 9" id="KW-0949">S-adenosyl-L-methionine</keyword>
<dbReference type="GO" id="GO:0009383">
    <property type="term" value="F:rRNA (cytosine-C5-)-methyltransferase activity"/>
    <property type="evidence" value="ECO:0007669"/>
    <property type="project" value="TreeGrafter"/>
</dbReference>
<dbReference type="PRINTS" id="PR02012">
    <property type="entry name" value="RCMTNOP2"/>
</dbReference>
<dbReference type="PROSITE" id="PS51686">
    <property type="entry name" value="SAM_MT_RSMB_NOP"/>
    <property type="match status" value="1"/>
</dbReference>
<feature type="compositionally biased region" description="Gly residues" evidence="10">
    <location>
        <begin position="674"/>
        <end position="694"/>
    </location>
</feature>
<feature type="binding site" evidence="9">
    <location>
        <begin position="364"/>
        <end position="370"/>
    </location>
    <ligand>
        <name>S-adenosyl-L-methionine</name>
        <dbReference type="ChEBI" id="CHEBI:59789"/>
    </ligand>
</feature>
<dbReference type="PRINTS" id="PR02008">
    <property type="entry name" value="RCMTFAMILY"/>
</dbReference>
<keyword evidence="7 9" id="KW-0694">RNA-binding</keyword>
<evidence type="ECO:0000256" key="3">
    <source>
        <dbReference type="ARBA" id="ARBA00022517"/>
    </source>
</evidence>
<feature type="compositionally biased region" description="Acidic residues" evidence="10">
    <location>
        <begin position="71"/>
        <end position="80"/>
    </location>
</feature>
<dbReference type="InterPro" id="IPR011023">
    <property type="entry name" value="Nop2p"/>
</dbReference>
<dbReference type="GO" id="GO:0000470">
    <property type="term" value="P:maturation of LSU-rRNA"/>
    <property type="evidence" value="ECO:0007669"/>
    <property type="project" value="TreeGrafter"/>
</dbReference>
<sequence>MKRRSGAANGSKAVTAKSGGRGPSAPKGKPSVPSTKSAAKGKNPSPGAAKRQKIAPAGKKKVPLKKRLEDDLSEDEDGDAEPERLLSAFPGMDSDEEQDDGGGAAFSDANKSWLKPVVTGSDDEDGEGDEDDDDVADDELDIEKEARLLDAEVEEQEREAEDEAQEALQRDLEEARLALKLPVTEEAGDSAGEEEEGEAGARAESAPPTVLKERIADVVEVLSDFKARRNARVSRAEYVEQLARDMAEYYGCLRELIDLFLRMFSPAEAVEFMEASDRPRPVVIRTNTLKTRRKDLAEALIKRGVSLEPVAAWSKVGLKVTESTVPIGATPEYLAGHYMLQSAASMCPVMALDPQPNERILDLSSAPGGKTSYICQLMRNTGAVVANDLKAGRQKATVANLHRLGVRNALVCCHDGRALPGLIGGFDRALLDAPCSGLGVISHDPSVKVQRTLKDVQRTAHLQKELLCAAVDCVSAASATGGVVVYSTCSVSVEENEQVIEYILKKRYVKLVPTGLEHGRPGFTRYQERRFHPSLSLTRRFYPHVHNMDGFFVAKLKKFANGERKSVGEEEEERQEAALDAKFGADDDGDGDGGTSAKAQRRRQQREERAAAAAARKAAGDVDATVTEEGASSSAESGDGGDDDDDEDGDEQSGDEGGDGGGGGLGKAMTAVSGGCGRGGGGGGGGGGSGCANA</sequence>
<keyword evidence="4 9" id="KW-0489">Methyltransferase</keyword>
<keyword evidence="3" id="KW-0690">Ribosome biogenesis</keyword>
<feature type="binding site" evidence="9">
    <location>
        <position position="415"/>
    </location>
    <ligand>
        <name>S-adenosyl-L-methionine</name>
        <dbReference type="ChEBI" id="CHEBI:59789"/>
    </ligand>
</feature>
<feature type="binding site" evidence="9">
    <location>
        <position position="432"/>
    </location>
    <ligand>
        <name>S-adenosyl-L-methionine</name>
        <dbReference type="ChEBI" id="CHEBI:59789"/>
    </ligand>
</feature>
<keyword evidence="5 9" id="KW-0808">Transferase</keyword>
<dbReference type="OrthoDB" id="427002at2759"/>
<feature type="compositionally biased region" description="Basic residues" evidence="10">
    <location>
        <begin position="50"/>
        <end position="65"/>
    </location>
</feature>
<dbReference type="PANTHER" id="PTHR22807:SF30">
    <property type="entry name" value="28S RRNA (CYTOSINE(4447)-C(5))-METHYLTRANSFERASE-RELATED"/>
    <property type="match status" value="1"/>
</dbReference>
<comment type="caution">
    <text evidence="12">The sequence shown here is derived from an EMBL/GenBank/DDBJ whole genome shotgun (WGS) entry which is preliminary data.</text>
</comment>
<feature type="active site" description="Nucleophile" evidence="9">
    <location>
        <position position="489"/>
    </location>
</feature>
<dbReference type="InterPro" id="IPR023267">
    <property type="entry name" value="RCMT"/>
</dbReference>
<dbReference type="SUPFAM" id="SSF53335">
    <property type="entry name" value="S-adenosyl-L-methionine-dependent methyltransferases"/>
    <property type="match status" value="1"/>
</dbReference>
<dbReference type="EMBL" id="JAFCMP010000101">
    <property type="protein sequence ID" value="KAG5186942.1"/>
    <property type="molecule type" value="Genomic_DNA"/>
</dbReference>
<evidence type="ECO:0000256" key="8">
    <source>
        <dbReference type="ARBA" id="ARBA00023242"/>
    </source>
</evidence>
<dbReference type="GO" id="GO:0070475">
    <property type="term" value="P:rRNA base methylation"/>
    <property type="evidence" value="ECO:0007669"/>
    <property type="project" value="TreeGrafter"/>
</dbReference>
<name>A0A836CI73_9STRA</name>
<dbReference type="FunFam" id="3.30.70.1170:FF:000001">
    <property type="entry name" value="Ribosomal RNA methyltransferase Nop2"/>
    <property type="match status" value="1"/>
</dbReference>
<keyword evidence="13" id="KW-1185">Reference proteome</keyword>
<dbReference type="Pfam" id="PF01189">
    <property type="entry name" value="Methyltr_RsmB-F"/>
    <property type="match status" value="1"/>
</dbReference>
<feature type="compositionally biased region" description="Low complexity" evidence="10">
    <location>
        <begin position="628"/>
        <end position="637"/>
    </location>
</feature>
<protein>
    <submittedName>
        <fullName evidence="12">Ribosomal RNA methyltransferase nop2like protein put</fullName>
    </submittedName>
</protein>
<feature type="compositionally biased region" description="Basic and acidic residues" evidence="10">
    <location>
        <begin position="575"/>
        <end position="585"/>
    </location>
</feature>
<evidence type="ECO:0000256" key="4">
    <source>
        <dbReference type="ARBA" id="ARBA00022603"/>
    </source>
</evidence>
<evidence type="ECO:0000256" key="5">
    <source>
        <dbReference type="ARBA" id="ARBA00022679"/>
    </source>
</evidence>
<evidence type="ECO:0000256" key="6">
    <source>
        <dbReference type="ARBA" id="ARBA00022691"/>
    </source>
</evidence>
<evidence type="ECO:0000259" key="11">
    <source>
        <dbReference type="PROSITE" id="PS51686"/>
    </source>
</evidence>
<organism evidence="12 13">
    <name type="scientific">Tribonema minus</name>
    <dbReference type="NCBI Taxonomy" id="303371"/>
    <lineage>
        <taxon>Eukaryota</taxon>
        <taxon>Sar</taxon>
        <taxon>Stramenopiles</taxon>
        <taxon>Ochrophyta</taxon>
        <taxon>PX clade</taxon>
        <taxon>Xanthophyceae</taxon>
        <taxon>Tribonematales</taxon>
        <taxon>Tribonemataceae</taxon>
        <taxon>Tribonema</taxon>
    </lineage>
</organism>
<evidence type="ECO:0000256" key="9">
    <source>
        <dbReference type="PROSITE-ProRule" id="PRU01023"/>
    </source>
</evidence>
<comment type="similarity">
    <text evidence="2 9">Belongs to the class I-like SAM-binding methyltransferase superfamily. RsmB/NOP family.</text>
</comment>
<proteinExistence type="inferred from homology"/>
<evidence type="ECO:0000256" key="10">
    <source>
        <dbReference type="SAM" id="MobiDB-lite"/>
    </source>
</evidence>
<dbReference type="GO" id="GO:0003723">
    <property type="term" value="F:RNA binding"/>
    <property type="evidence" value="ECO:0007669"/>
    <property type="project" value="UniProtKB-UniRule"/>
</dbReference>
<feature type="region of interest" description="Disordered" evidence="10">
    <location>
        <begin position="1"/>
        <end position="167"/>
    </location>
</feature>
<dbReference type="InterPro" id="IPR049560">
    <property type="entry name" value="MeTrfase_RsmB-F_NOP2_cat"/>
</dbReference>